<sequence>MQITWLGHAAFHLQTSSDSLLLDPFWTGNPTFPEGAEAKIDKVDIIALTHGHEDHVGDTVRLAKKYGATVFAQPEICAWLGSQGVEKLEPMNIGGRLEQGGFSLAMVQAFHSSSLTENGRSIDMGDPAGFVIRGGGTSVYVAGDTGIFSDMALIQRIYEPRVGILPVGDRFTMGPELAAIACNEFLNLDLVIPAHWGTFPLLHGDPHKLSGLVTRGRVQIPTPGEPIEV</sequence>
<evidence type="ECO:0000313" key="4">
    <source>
        <dbReference type="EMBL" id="SNB61694.1"/>
    </source>
</evidence>
<dbReference type="SMART" id="SM00849">
    <property type="entry name" value="Lactamase_B"/>
    <property type="match status" value="1"/>
</dbReference>
<dbReference type="InterPro" id="IPR001279">
    <property type="entry name" value="Metallo-B-lactamas"/>
</dbReference>
<dbReference type="InterPro" id="IPR036866">
    <property type="entry name" value="RibonucZ/Hydroxyglut_hydro"/>
</dbReference>
<evidence type="ECO:0000313" key="5">
    <source>
        <dbReference type="Proteomes" id="UP000197065"/>
    </source>
</evidence>
<dbReference type="Gene3D" id="3.60.15.10">
    <property type="entry name" value="Ribonuclease Z/Hydroxyacylglutathione hydrolase-like"/>
    <property type="match status" value="1"/>
</dbReference>
<keyword evidence="5" id="KW-1185">Reference proteome</keyword>
<dbReference type="Pfam" id="PF12706">
    <property type="entry name" value="Lactamase_B_2"/>
    <property type="match status" value="1"/>
</dbReference>
<evidence type="ECO:0000256" key="1">
    <source>
        <dbReference type="ARBA" id="ARBA00022801"/>
    </source>
</evidence>
<accession>A0A212QQE2</accession>
<dbReference type="RefSeq" id="WP_088560185.1">
    <property type="nucleotide sequence ID" value="NZ_FYEH01000002.1"/>
</dbReference>
<evidence type="ECO:0000256" key="2">
    <source>
        <dbReference type="HAMAP-Rule" id="MF_00457"/>
    </source>
</evidence>
<evidence type="ECO:0000259" key="3">
    <source>
        <dbReference type="SMART" id="SM00849"/>
    </source>
</evidence>
<dbReference type="EMBL" id="FYEH01000002">
    <property type="protein sequence ID" value="SNB61694.1"/>
    <property type="molecule type" value="Genomic_DNA"/>
</dbReference>
<dbReference type="Proteomes" id="UP000197065">
    <property type="component" value="Unassembled WGS sequence"/>
</dbReference>
<dbReference type="GO" id="GO:0016787">
    <property type="term" value="F:hydrolase activity"/>
    <property type="evidence" value="ECO:0007669"/>
    <property type="project" value="UniProtKB-UniRule"/>
</dbReference>
<keyword evidence="1 2" id="KW-0378">Hydrolase</keyword>
<dbReference type="SUPFAM" id="SSF56281">
    <property type="entry name" value="Metallo-hydrolase/oxidoreductase"/>
    <property type="match status" value="1"/>
</dbReference>
<name>A0A212QQE2_9PROT</name>
<gene>
    <name evidence="4" type="ORF">SAMN07250955_102351</name>
</gene>
<feature type="domain" description="Metallo-beta-lactamase" evidence="3">
    <location>
        <begin position="7"/>
        <end position="195"/>
    </location>
</feature>
<comment type="similarity">
    <text evidence="2">Belongs to the UPF0173 family.</text>
</comment>
<dbReference type="InterPro" id="IPR022877">
    <property type="entry name" value="UPF0173"/>
</dbReference>
<dbReference type="HAMAP" id="MF_00457">
    <property type="entry name" value="UPF0173"/>
    <property type="match status" value="1"/>
</dbReference>
<dbReference type="PANTHER" id="PTHR43546:SF3">
    <property type="entry name" value="UPF0173 METAL-DEPENDENT HYDROLASE MJ1163"/>
    <property type="match status" value="1"/>
</dbReference>
<organism evidence="4 5">
    <name type="scientific">Arboricoccus pini</name>
    <dbReference type="NCBI Taxonomy" id="1963835"/>
    <lineage>
        <taxon>Bacteria</taxon>
        <taxon>Pseudomonadati</taxon>
        <taxon>Pseudomonadota</taxon>
        <taxon>Alphaproteobacteria</taxon>
        <taxon>Geminicoccales</taxon>
        <taxon>Geminicoccaceae</taxon>
        <taxon>Arboricoccus</taxon>
    </lineage>
</organism>
<dbReference type="PANTHER" id="PTHR43546">
    <property type="entry name" value="UPF0173 METAL-DEPENDENT HYDROLASE MJ1163-RELATED"/>
    <property type="match status" value="1"/>
</dbReference>
<dbReference type="AlphaFoldDB" id="A0A212QQE2"/>
<dbReference type="NCBIfam" id="NF001911">
    <property type="entry name" value="PRK00685.1"/>
    <property type="match status" value="1"/>
</dbReference>
<dbReference type="InterPro" id="IPR050114">
    <property type="entry name" value="UPF0173_UPF0282_UlaG_hydrolase"/>
</dbReference>
<proteinExistence type="inferred from homology"/>
<dbReference type="OrthoDB" id="9805728at2"/>
<reference evidence="4 5" key="1">
    <citation type="submission" date="2017-06" db="EMBL/GenBank/DDBJ databases">
        <authorList>
            <person name="Kim H.J."/>
            <person name="Triplett B.A."/>
        </authorList>
    </citation>
    <scope>NUCLEOTIDE SEQUENCE [LARGE SCALE GENOMIC DNA]</scope>
    <source>
        <strain evidence="4 5">B29T1</strain>
    </source>
</reference>
<protein>
    <recommendedName>
        <fullName evidence="2">UPF0173 metal-dependent hydrolase SAMN07250955_102351</fullName>
    </recommendedName>
</protein>